<dbReference type="CDD" id="cd01357">
    <property type="entry name" value="Aspartase"/>
    <property type="match status" value="1"/>
</dbReference>
<dbReference type="Pfam" id="PF00206">
    <property type="entry name" value="Lyase_1"/>
    <property type="match status" value="1"/>
</dbReference>
<accession>D2EG45</accession>
<dbReference type="FunFam" id="1.10.40.30:FF:000002">
    <property type="entry name" value="Fumarate hydratase class II"/>
    <property type="match status" value="1"/>
</dbReference>
<dbReference type="PRINTS" id="PR00145">
    <property type="entry name" value="ARGSUCLYASE"/>
</dbReference>
<dbReference type="AlphaFoldDB" id="D2EG45"/>
<dbReference type="InterPro" id="IPR020557">
    <property type="entry name" value="Fumarate_lyase_CS"/>
</dbReference>
<proteinExistence type="predicted"/>
<dbReference type="InterPro" id="IPR024083">
    <property type="entry name" value="Fumarase/histidase_N"/>
</dbReference>
<dbReference type="Gene3D" id="1.20.200.10">
    <property type="entry name" value="Fumarase/aspartase (Central domain)"/>
    <property type="match status" value="1"/>
</dbReference>
<dbReference type="Proteomes" id="UP000009375">
    <property type="component" value="Unassembled WGS sequence"/>
</dbReference>
<organism evidence="4 5">
    <name type="scientific">Candidatus Parvarchaeum acidiphilum ARMAN-4</name>
    <dbReference type="NCBI Taxonomy" id="662760"/>
    <lineage>
        <taxon>Archaea</taxon>
        <taxon>Candidatus Parvarchaeota</taxon>
        <taxon>Candidatus Parvarchaeum</taxon>
    </lineage>
</organism>
<dbReference type="InterPro" id="IPR018951">
    <property type="entry name" value="Fumarase_C_C"/>
</dbReference>
<dbReference type="NCBIfam" id="NF008909">
    <property type="entry name" value="PRK12273.1"/>
    <property type="match status" value="1"/>
</dbReference>
<evidence type="ECO:0000259" key="3">
    <source>
        <dbReference type="Pfam" id="PF10415"/>
    </source>
</evidence>
<dbReference type="GO" id="GO:0008797">
    <property type="term" value="F:aspartate ammonia-lyase activity"/>
    <property type="evidence" value="ECO:0007669"/>
    <property type="project" value="TreeGrafter"/>
</dbReference>
<protein>
    <submittedName>
        <fullName evidence="4">Fumarate lyase</fullName>
    </submittedName>
</protein>
<keyword evidence="1 4" id="KW-0456">Lyase</keyword>
<dbReference type="GO" id="GO:0006099">
    <property type="term" value="P:tricarboxylic acid cycle"/>
    <property type="evidence" value="ECO:0007669"/>
    <property type="project" value="InterPro"/>
</dbReference>
<evidence type="ECO:0000259" key="2">
    <source>
        <dbReference type="Pfam" id="PF00206"/>
    </source>
</evidence>
<sequence>MENYRIEKDYLGEVKVPYDAYWGVQTQRAMDNFPISGLRPIKNYTYAIIRIKKAAALANSEAGLLDKKKAKAIIEACDEILKGKYDDQFLVDVYQAGEGTSNNMNANEVIANIAIEKLKGKKGDYSIIHPNDDVNMGQSSNDVIPTAIKLAAIELSNKLIDSLKELQTAFYKKAKEFDKIIKSGRTHLMDAAPIRLGQEFGAWADLIKDSILRIQAAKNELKKINLGGTAVGTGINADSRYTKNAIAYLSKFINERLVQAKDLPEVTESPSDLFNLSSALSVLSTDLIKIANDLRLMNSGPITGLAEISLPAVQPGSSIMPGKVNPSVAEMVDMVSFRVLGDSHTIELATQAGQFELNVMEPIINYCLLHDLIILGNACKVFSEKAINGIKVNKEHIAEMVEKTPGIGLALNPYIGYEKAAEVVKEAIKTNKSIPQLVKEKKLLSEKDFKEVFDPFNLTWPRKLNKKKG</sequence>
<name>D2EG45_PARA4</name>
<dbReference type="GO" id="GO:0006531">
    <property type="term" value="P:aspartate metabolic process"/>
    <property type="evidence" value="ECO:0007669"/>
    <property type="project" value="TreeGrafter"/>
</dbReference>
<evidence type="ECO:0000313" key="5">
    <source>
        <dbReference type="Proteomes" id="UP000009375"/>
    </source>
</evidence>
<evidence type="ECO:0000256" key="1">
    <source>
        <dbReference type="ARBA" id="ARBA00023239"/>
    </source>
</evidence>
<dbReference type="Gene3D" id="1.10.275.10">
    <property type="entry name" value="Fumarase/aspartase (N-terminal domain)"/>
    <property type="match status" value="1"/>
</dbReference>
<reference evidence="4 5" key="1">
    <citation type="journal article" date="2010" name="Proc. Natl. Acad. Sci. U.S.A.">
        <title>Enigmatic, ultrasmall, uncultivated Archaea.</title>
        <authorList>
            <person name="Baker B.J."/>
            <person name="Comolli L.R."/>
            <person name="Dick G.J."/>
            <person name="Hauser L.J."/>
            <person name="Hyatt D."/>
            <person name="Dill B.D."/>
            <person name="Land M.L."/>
            <person name="Verberkmoes N.C."/>
            <person name="Hettich R.L."/>
            <person name="Banfield J.F."/>
        </authorList>
    </citation>
    <scope>NUCLEOTIDE SEQUENCE [LARGE SCALE GENOMIC DNA]</scope>
</reference>
<evidence type="ECO:0000313" key="4">
    <source>
        <dbReference type="EMBL" id="EEZ92670.1"/>
    </source>
</evidence>
<dbReference type="PROSITE" id="PS00163">
    <property type="entry name" value="FUMARATE_LYASES"/>
    <property type="match status" value="1"/>
</dbReference>
<dbReference type="InterPro" id="IPR022761">
    <property type="entry name" value="Fumarate_lyase_N"/>
</dbReference>
<dbReference type="InterPro" id="IPR000362">
    <property type="entry name" value="Fumarate_lyase_fam"/>
</dbReference>
<dbReference type="Gene3D" id="1.10.40.30">
    <property type="entry name" value="Fumarase/aspartase (C-terminal domain)"/>
    <property type="match status" value="1"/>
</dbReference>
<dbReference type="InterPro" id="IPR051546">
    <property type="entry name" value="Aspartate_Ammonia-Lyase"/>
</dbReference>
<dbReference type="GO" id="GO:0005829">
    <property type="term" value="C:cytosol"/>
    <property type="evidence" value="ECO:0007669"/>
    <property type="project" value="TreeGrafter"/>
</dbReference>
<dbReference type="FunFam" id="1.20.200.10:FF:000001">
    <property type="entry name" value="Fumarate hydratase, mitochondrial"/>
    <property type="match status" value="1"/>
</dbReference>
<dbReference type="FunFam" id="1.10.275.10:FF:000001">
    <property type="entry name" value="Fumarate hydratase, mitochondrial"/>
    <property type="match status" value="1"/>
</dbReference>
<dbReference type="InterPro" id="IPR008948">
    <property type="entry name" value="L-Aspartase-like"/>
</dbReference>
<feature type="domain" description="Fumarase C C-terminal" evidence="3">
    <location>
        <begin position="410"/>
        <end position="459"/>
    </location>
</feature>
<feature type="domain" description="Fumarate lyase N-terminal" evidence="2">
    <location>
        <begin position="12"/>
        <end position="341"/>
    </location>
</feature>
<gene>
    <name evidence="4" type="ORF">BJBARM4_0729</name>
</gene>
<dbReference type="Pfam" id="PF10415">
    <property type="entry name" value="FumaraseC_C"/>
    <property type="match status" value="1"/>
</dbReference>
<dbReference type="EMBL" id="GG730059">
    <property type="protein sequence ID" value="EEZ92670.1"/>
    <property type="molecule type" value="Genomic_DNA"/>
</dbReference>
<dbReference type="SUPFAM" id="SSF48557">
    <property type="entry name" value="L-aspartase-like"/>
    <property type="match status" value="1"/>
</dbReference>
<dbReference type="PANTHER" id="PTHR42696">
    <property type="entry name" value="ASPARTATE AMMONIA-LYASE"/>
    <property type="match status" value="1"/>
</dbReference>
<dbReference type="PANTHER" id="PTHR42696:SF2">
    <property type="entry name" value="ASPARTATE AMMONIA-LYASE"/>
    <property type="match status" value="1"/>
</dbReference>
<dbReference type="PRINTS" id="PR00149">
    <property type="entry name" value="FUMRATELYASE"/>
</dbReference>